<dbReference type="Pfam" id="PF05199">
    <property type="entry name" value="GMC_oxred_C"/>
    <property type="match status" value="1"/>
</dbReference>
<dbReference type="EMBL" id="BPRH01002336">
    <property type="protein sequence ID" value="GJF16814.1"/>
    <property type="molecule type" value="Genomic_DNA"/>
</dbReference>
<dbReference type="Proteomes" id="UP001060504">
    <property type="component" value="Unassembled WGS sequence"/>
</dbReference>
<sequence length="674" mass="71211">MDIDPTWMSEGRREVLKALCDTVVPSIERVEDPDGFWGRSGTELGADLGTIGALEAMPVEQRDALLGLIDALGTQGIVAAPQQSREELLIATAQFGPAAAAGVGILTKLVLMFSYGLTDPTTGQNPMWARFGYPGPTVQRPTGTKTIVPVVPEGDTELTADVVVVGSGAGGGVIAARLAQAGQRVVVLEAGGYFDEEDFDQVELHAYRNSYWRGGPTPTADMNLTLQAGAGLGGGTTINWTNCLRTRPWVRQEWASKHGIVGVDGPEFDRHLDAVSMRMSVNDRCSDFNGPNQRLRDAANKLDWNFSQLERNTEEASYSPNTAGYLGFGDPTGSKQGTMKTYLQDAFDADAKILVRTAADEILLDDSGRAAGVAATYTDPATGTTAVVTVHAPRVVAACGALETPALLLRSGIGGPAVGKNLRVHPVIAAISKFPEDQQAWWGACMTGCIDEFEHPEHGYGFLIQAPQFTTASSAAFIPFTGGVAHKTLMSGLAKISWAIAIMRDHGSGEVTIDEDGRAVVTYSVVDPIDLANLRAGVDAMVRAHHAAGAEQIFVLAEGLPTWSHGEDLEKFIAKAQSIPSGAGGYRLFSAHQTGSCPMGVDPDTSVADPNGQLHDTPGVWIGDGSAFPTPSGTNPMLTIMALADRTADKLISEITDANSQAGRTLIRTEVAGK</sequence>
<evidence type="ECO:0000259" key="5">
    <source>
        <dbReference type="PROSITE" id="PS00624"/>
    </source>
</evidence>
<dbReference type="PANTHER" id="PTHR46056">
    <property type="entry name" value="LONG-CHAIN-ALCOHOL OXIDASE"/>
    <property type="match status" value="1"/>
</dbReference>
<keyword evidence="2" id="KW-0285">Flavoprotein</keyword>
<comment type="similarity">
    <text evidence="1">Belongs to the GMC oxidoreductase family.</text>
</comment>
<keyword evidence="3" id="KW-0274">FAD</keyword>
<comment type="caution">
    <text evidence="6">The sequence shown here is derived from an EMBL/GenBank/DDBJ whole genome shotgun (WGS) entry which is preliminary data.</text>
</comment>
<dbReference type="InterPro" id="IPR000172">
    <property type="entry name" value="GMC_OxRdtase_N"/>
</dbReference>
<name>A0ABQ4VB73_9MYCO</name>
<gene>
    <name evidence="6" type="ORF">NGTWS1702_22300</name>
</gene>
<dbReference type="Gene3D" id="3.50.50.60">
    <property type="entry name" value="FAD/NAD(P)-binding domain"/>
    <property type="match status" value="2"/>
</dbReference>
<organism evidence="6 7">
    <name type="scientific">Mycolicibacterium cyprinidarum</name>
    <dbReference type="NCBI Taxonomy" id="2860311"/>
    <lineage>
        <taxon>Bacteria</taxon>
        <taxon>Bacillati</taxon>
        <taxon>Actinomycetota</taxon>
        <taxon>Actinomycetes</taxon>
        <taxon>Mycobacteriales</taxon>
        <taxon>Mycobacteriaceae</taxon>
        <taxon>Mycolicibacterium</taxon>
    </lineage>
</organism>
<evidence type="ECO:0000256" key="4">
    <source>
        <dbReference type="ARBA" id="ARBA00023002"/>
    </source>
</evidence>
<feature type="domain" description="Glucose-methanol-choline oxidoreductase N-terminal" evidence="5">
    <location>
        <begin position="400"/>
        <end position="414"/>
    </location>
</feature>
<dbReference type="Pfam" id="PF13450">
    <property type="entry name" value="NAD_binding_8"/>
    <property type="match status" value="1"/>
</dbReference>
<evidence type="ECO:0000256" key="1">
    <source>
        <dbReference type="ARBA" id="ARBA00010790"/>
    </source>
</evidence>
<keyword evidence="7" id="KW-1185">Reference proteome</keyword>
<dbReference type="Pfam" id="PF00732">
    <property type="entry name" value="GMC_oxred_N"/>
    <property type="match status" value="1"/>
</dbReference>
<dbReference type="InterPro" id="IPR007867">
    <property type="entry name" value="GMC_OxRtase_C"/>
</dbReference>
<evidence type="ECO:0000256" key="2">
    <source>
        <dbReference type="ARBA" id="ARBA00022630"/>
    </source>
</evidence>
<evidence type="ECO:0000313" key="7">
    <source>
        <dbReference type="Proteomes" id="UP001060504"/>
    </source>
</evidence>
<dbReference type="InterPro" id="IPR036188">
    <property type="entry name" value="FAD/NAD-bd_sf"/>
</dbReference>
<evidence type="ECO:0000256" key="3">
    <source>
        <dbReference type="ARBA" id="ARBA00022827"/>
    </source>
</evidence>
<accession>A0ABQ4VB73</accession>
<protein>
    <submittedName>
        <fullName evidence="6">GMC oxidoreductase</fullName>
    </submittedName>
</protein>
<reference evidence="6 7" key="1">
    <citation type="submission" date="2021-08" db="EMBL/GenBank/DDBJ databases">
        <title>Draft genome sequence of Mycolicibacterium sp. NGTWS1702 strain.</title>
        <authorList>
            <person name="Matsumoto M."/>
            <person name="Tang B.C.C."/>
            <person name="Machida Y."/>
            <person name="Matoyama H."/>
            <person name="Kishihara T."/>
            <person name="Sato S."/>
            <person name="Kondo I."/>
            <person name="Sano M."/>
            <person name="Kato G."/>
        </authorList>
    </citation>
    <scope>NUCLEOTIDE SEQUENCE [LARGE SCALE GENOMIC DNA]</scope>
    <source>
        <strain evidence="6 7">NGTWSNA01</strain>
    </source>
</reference>
<proteinExistence type="inferred from homology"/>
<dbReference type="PROSITE" id="PS00624">
    <property type="entry name" value="GMC_OXRED_2"/>
    <property type="match status" value="1"/>
</dbReference>
<dbReference type="PANTHER" id="PTHR46056:SF12">
    <property type="entry name" value="LONG-CHAIN-ALCOHOL OXIDASE"/>
    <property type="match status" value="1"/>
</dbReference>
<dbReference type="SUPFAM" id="SSF51905">
    <property type="entry name" value="FAD/NAD(P)-binding domain"/>
    <property type="match status" value="1"/>
</dbReference>
<keyword evidence="4" id="KW-0560">Oxidoreductase</keyword>
<evidence type="ECO:0000313" key="6">
    <source>
        <dbReference type="EMBL" id="GJF16814.1"/>
    </source>
</evidence>